<dbReference type="Gene3D" id="2.60.40.1180">
    <property type="entry name" value="Golgi alpha-mannosidase II"/>
    <property type="match status" value="1"/>
</dbReference>
<proteinExistence type="predicted"/>
<gene>
    <name evidence="2" type="ORF">GCM10010390_14570</name>
</gene>
<feature type="region of interest" description="Disordered" evidence="1">
    <location>
        <begin position="34"/>
        <end position="54"/>
    </location>
</feature>
<organism evidence="2 3">
    <name type="scientific">Streptomyces mordarskii</name>
    <dbReference type="NCBI Taxonomy" id="1226758"/>
    <lineage>
        <taxon>Bacteria</taxon>
        <taxon>Bacillati</taxon>
        <taxon>Actinomycetota</taxon>
        <taxon>Actinomycetes</taxon>
        <taxon>Kitasatosporales</taxon>
        <taxon>Streptomycetaceae</taxon>
        <taxon>Streptomyces</taxon>
    </lineage>
</organism>
<feature type="region of interest" description="Disordered" evidence="1">
    <location>
        <begin position="193"/>
        <end position="222"/>
    </location>
</feature>
<feature type="compositionally biased region" description="Pro residues" evidence="1">
    <location>
        <begin position="195"/>
        <end position="204"/>
    </location>
</feature>
<protein>
    <submittedName>
        <fullName evidence="2">Uncharacterized protein</fullName>
    </submittedName>
</protein>
<evidence type="ECO:0000256" key="1">
    <source>
        <dbReference type="SAM" id="MobiDB-lite"/>
    </source>
</evidence>
<dbReference type="InterPro" id="IPR006311">
    <property type="entry name" value="TAT_signal"/>
</dbReference>
<accession>A0ABN1C782</accession>
<evidence type="ECO:0000313" key="2">
    <source>
        <dbReference type="EMBL" id="GAA0513223.1"/>
    </source>
</evidence>
<dbReference type="EMBL" id="BAAABZ010000009">
    <property type="protein sequence ID" value="GAA0513223.1"/>
    <property type="molecule type" value="Genomic_DNA"/>
</dbReference>
<dbReference type="Proteomes" id="UP001501576">
    <property type="component" value="Unassembled WGS sequence"/>
</dbReference>
<reference evidence="2 3" key="1">
    <citation type="journal article" date="2019" name="Int. J. Syst. Evol. Microbiol.">
        <title>The Global Catalogue of Microorganisms (GCM) 10K type strain sequencing project: providing services to taxonomists for standard genome sequencing and annotation.</title>
        <authorList>
            <consortium name="The Broad Institute Genomics Platform"/>
            <consortium name="The Broad Institute Genome Sequencing Center for Infectious Disease"/>
            <person name="Wu L."/>
            <person name="Ma J."/>
        </authorList>
    </citation>
    <scope>NUCLEOTIDE SEQUENCE [LARGE SCALE GENOMIC DNA]</scope>
    <source>
        <strain evidence="2 3">JCM 5052</strain>
    </source>
</reference>
<dbReference type="RefSeq" id="WP_346159229.1">
    <property type="nucleotide sequence ID" value="NZ_BAAABZ010000009.1"/>
</dbReference>
<comment type="caution">
    <text evidence="2">The sequence shown here is derived from an EMBL/GenBank/DDBJ whole genome shotgun (WGS) entry which is preliminary data.</text>
</comment>
<evidence type="ECO:0000313" key="3">
    <source>
        <dbReference type="Proteomes" id="UP001501576"/>
    </source>
</evidence>
<name>A0ABN1C782_9ACTN</name>
<sequence length="222" mass="22612">MSNSQVPGSTSAPGRRTFLASTAVAAAAVAGGTPLLSGCSAEEGSGKGGATSGKELKNLLPTYAASTVADPDIPSVNGSSPGYTKAPPAAALVASVKGKPGHGGSYTMFEPLWGTPPPKHNAYYQAADDALGAKISLQPQDGNTYGEQLGAVLLNHGRTPAVVPLPSPRTDLLTGRAHHTGVRLDRFAVMVLAPPGSPLRPTPHPKGQAPCDEPPERSSWPR</sequence>
<keyword evidence="3" id="KW-1185">Reference proteome</keyword>
<dbReference type="PROSITE" id="PS51318">
    <property type="entry name" value="TAT"/>
    <property type="match status" value="1"/>
</dbReference>
<dbReference type="InterPro" id="IPR013780">
    <property type="entry name" value="Glyco_hydro_b"/>
</dbReference>